<dbReference type="Proteomes" id="UP001145145">
    <property type="component" value="Unassembled WGS sequence"/>
</dbReference>
<dbReference type="EMBL" id="BSBO01000073">
    <property type="protein sequence ID" value="GLG06356.1"/>
    <property type="molecule type" value="Genomic_DNA"/>
</dbReference>
<evidence type="ECO:0000313" key="2">
    <source>
        <dbReference type="Proteomes" id="UP001145145"/>
    </source>
</evidence>
<protein>
    <submittedName>
        <fullName evidence="1">Uncharacterized protein</fullName>
    </submittedName>
</protein>
<comment type="caution">
    <text evidence="1">The sequence shown here is derived from an EMBL/GenBank/DDBJ whole genome shotgun (WGS) entry which is preliminary data.</text>
</comment>
<gene>
    <name evidence="1" type="ORF">Selli1_35300</name>
</gene>
<dbReference type="AlphaFoldDB" id="A0A9W6FG67"/>
<proteinExistence type="predicted"/>
<organism evidence="1 2">
    <name type="scientific">Sellimonas catena</name>
    <dbReference type="NCBI Taxonomy" id="2994035"/>
    <lineage>
        <taxon>Bacteria</taxon>
        <taxon>Bacillati</taxon>
        <taxon>Bacillota</taxon>
        <taxon>Clostridia</taxon>
        <taxon>Lachnospirales</taxon>
        <taxon>Lachnospiraceae</taxon>
        <taxon>Sellimonas</taxon>
    </lineage>
</organism>
<evidence type="ECO:0000313" key="1">
    <source>
        <dbReference type="EMBL" id="GLG06356.1"/>
    </source>
</evidence>
<name>A0A9W6FG67_9FIRM</name>
<sequence length="94" mass="10900">MALNIVKNPKLWSSKYGKVVVMDKYFKAEQFHNRYIQLYEHFVVVTLIDGTTLEGLYNDDFYEDEAILISLINSPNVAIVKIDDIQKMEVSPLD</sequence>
<reference evidence="1 2" key="1">
    <citation type="journal article" date="2023" name="Int. J. Syst. Evol. Microbiol.">
        <title>Sellimonas catena sp. nov., isolated from human faeces.</title>
        <authorList>
            <person name="Hisatomi A."/>
            <person name="Ohkuma M."/>
            <person name="Sakamoto M."/>
        </authorList>
    </citation>
    <scope>NUCLEOTIDE SEQUENCE [LARGE SCALE GENOMIC DNA]</scope>
    <source>
        <strain evidence="1 2">12EGH17</strain>
    </source>
</reference>
<accession>A0A9W6FG67</accession>
<keyword evidence="2" id="KW-1185">Reference proteome</keyword>